<comment type="caution">
    <text evidence="9">The sequence shown here is derived from an EMBL/GenBank/DDBJ whole genome shotgun (WGS) entry which is preliminary data.</text>
</comment>
<keyword evidence="3 7" id="KW-0133">Cell shape</keyword>
<keyword evidence="10" id="KW-1185">Reference proteome</keyword>
<dbReference type="Proteomes" id="UP001595722">
    <property type="component" value="Unassembled WGS sequence"/>
</dbReference>
<dbReference type="GO" id="GO:0008881">
    <property type="term" value="F:glutamate racemase activity"/>
    <property type="evidence" value="ECO:0007669"/>
    <property type="project" value="UniProtKB-EC"/>
</dbReference>
<evidence type="ECO:0000256" key="5">
    <source>
        <dbReference type="ARBA" id="ARBA00023235"/>
    </source>
</evidence>
<evidence type="ECO:0000313" key="9">
    <source>
        <dbReference type="EMBL" id="MFC3679710.1"/>
    </source>
</evidence>
<evidence type="ECO:0000256" key="8">
    <source>
        <dbReference type="SAM" id="MobiDB-lite"/>
    </source>
</evidence>
<evidence type="ECO:0000256" key="1">
    <source>
        <dbReference type="ARBA" id="ARBA00001602"/>
    </source>
</evidence>
<dbReference type="EC" id="5.1.1.3" evidence="2 7"/>
<protein>
    <recommendedName>
        <fullName evidence="2 7">Glutamate racemase</fullName>
        <ecNumber evidence="2 7">5.1.1.3</ecNumber>
    </recommendedName>
</protein>
<name>A0ABV7VQA4_9GAMM</name>
<feature type="active site" description="Proton donor/acceptor" evidence="7">
    <location>
        <position position="184"/>
    </location>
</feature>
<dbReference type="RefSeq" id="WP_376865467.1">
    <property type="nucleotide sequence ID" value="NZ_JBHRYB010000005.1"/>
</dbReference>
<comment type="catalytic activity">
    <reaction evidence="1 7">
        <text>L-glutamate = D-glutamate</text>
        <dbReference type="Rhea" id="RHEA:12813"/>
        <dbReference type="ChEBI" id="CHEBI:29985"/>
        <dbReference type="ChEBI" id="CHEBI:29986"/>
        <dbReference type="EC" id="5.1.1.3"/>
    </reaction>
</comment>
<evidence type="ECO:0000256" key="6">
    <source>
        <dbReference type="ARBA" id="ARBA00023316"/>
    </source>
</evidence>
<feature type="binding site" evidence="7">
    <location>
        <begin position="41"/>
        <end position="42"/>
    </location>
    <ligand>
        <name>substrate</name>
    </ligand>
</feature>
<proteinExistence type="inferred from homology"/>
<evidence type="ECO:0000256" key="7">
    <source>
        <dbReference type="HAMAP-Rule" id="MF_00258"/>
    </source>
</evidence>
<organism evidence="9 10">
    <name type="scientific">Bacterioplanoides pacificum</name>
    <dbReference type="NCBI Taxonomy" id="1171596"/>
    <lineage>
        <taxon>Bacteria</taxon>
        <taxon>Pseudomonadati</taxon>
        <taxon>Pseudomonadota</taxon>
        <taxon>Gammaproteobacteria</taxon>
        <taxon>Oceanospirillales</taxon>
        <taxon>Oceanospirillaceae</taxon>
        <taxon>Bacterioplanoides</taxon>
    </lineage>
</organism>
<dbReference type="Pfam" id="PF01177">
    <property type="entry name" value="Asp_Glu_race"/>
    <property type="match status" value="1"/>
</dbReference>
<feature type="active site" description="Proton donor/acceptor" evidence="7">
    <location>
        <position position="73"/>
    </location>
</feature>
<dbReference type="PANTHER" id="PTHR21198:SF2">
    <property type="entry name" value="GLUTAMATE RACEMASE"/>
    <property type="match status" value="1"/>
</dbReference>
<dbReference type="Gene3D" id="3.40.50.1860">
    <property type="match status" value="2"/>
</dbReference>
<keyword evidence="6 7" id="KW-0961">Cell wall biogenesis/degradation</keyword>
<feature type="binding site" evidence="7">
    <location>
        <begin position="74"/>
        <end position="75"/>
    </location>
    <ligand>
        <name>substrate</name>
    </ligand>
</feature>
<feature type="region of interest" description="Disordered" evidence="8">
    <location>
        <begin position="251"/>
        <end position="274"/>
    </location>
</feature>
<feature type="binding site" evidence="7">
    <location>
        <begin position="185"/>
        <end position="186"/>
    </location>
    <ligand>
        <name>substrate</name>
    </ligand>
</feature>
<dbReference type="InterPro" id="IPR004391">
    <property type="entry name" value="Glu_race"/>
</dbReference>
<keyword evidence="5 7" id="KW-0413">Isomerase</keyword>
<dbReference type="EMBL" id="JBHRYB010000005">
    <property type="protein sequence ID" value="MFC3679710.1"/>
    <property type="molecule type" value="Genomic_DNA"/>
</dbReference>
<dbReference type="SUPFAM" id="SSF53681">
    <property type="entry name" value="Aspartate/glutamate racemase"/>
    <property type="match status" value="2"/>
</dbReference>
<evidence type="ECO:0000256" key="4">
    <source>
        <dbReference type="ARBA" id="ARBA00022984"/>
    </source>
</evidence>
<dbReference type="PROSITE" id="PS00923">
    <property type="entry name" value="ASP_GLU_RACEMASE_1"/>
    <property type="match status" value="1"/>
</dbReference>
<feature type="binding site" evidence="7">
    <location>
        <begin position="9"/>
        <end position="10"/>
    </location>
    <ligand>
        <name>substrate</name>
    </ligand>
</feature>
<evidence type="ECO:0000256" key="2">
    <source>
        <dbReference type="ARBA" id="ARBA00013090"/>
    </source>
</evidence>
<sequence>MTQSVLFFDSGVGGLSVLEQVRLQSPQLNLHYLMDDAAFPYGVKHDDELSNRVLTVCLAAVNQLQPDLLVIACNTASTLALPLLRQQLTIPVVGVVPAIKPAAQLAGNGQIGLLATPATVTRLYISDLIQDFAEHCKVERFGSAELVCWAEHYLHTGVAPDNLYDHLNPWFQQHPQMSHVVLGCTHFPLLKPLMQQLWPAIHWIDSGAAIARRVATLLTPQADSTGQLALHWTSDRPAPAGASRFLQRLGPLSDSRPLVPPAGLQPSPRTKTYT</sequence>
<comment type="function">
    <text evidence="7">Provides the (R)-glutamate required for cell wall biosynthesis.</text>
</comment>
<dbReference type="PANTHER" id="PTHR21198">
    <property type="entry name" value="GLUTAMATE RACEMASE"/>
    <property type="match status" value="1"/>
</dbReference>
<dbReference type="NCBIfam" id="TIGR00067">
    <property type="entry name" value="glut_race"/>
    <property type="match status" value="1"/>
</dbReference>
<dbReference type="InterPro" id="IPR018187">
    <property type="entry name" value="Asp/Glu_racemase_AS_1"/>
</dbReference>
<dbReference type="InterPro" id="IPR033134">
    <property type="entry name" value="Asp/Glu_racemase_AS_2"/>
</dbReference>
<keyword evidence="4 7" id="KW-0573">Peptidoglycan synthesis</keyword>
<accession>A0ABV7VQA4</accession>
<dbReference type="InterPro" id="IPR001920">
    <property type="entry name" value="Asp/Glu_race"/>
</dbReference>
<dbReference type="PROSITE" id="PS00924">
    <property type="entry name" value="ASP_GLU_RACEMASE_2"/>
    <property type="match status" value="1"/>
</dbReference>
<evidence type="ECO:0000313" key="10">
    <source>
        <dbReference type="Proteomes" id="UP001595722"/>
    </source>
</evidence>
<gene>
    <name evidence="7 9" type="primary">murI</name>
    <name evidence="9" type="ORF">ACFOMG_06255</name>
</gene>
<comment type="similarity">
    <text evidence="7">Belongs to the aspartate/glutamate racemases family.</text>
</comment>
<evidence type="ECO:0000256" key="3">
    <source>
        <dbReference type="ARBA" id="ARBA00022960"/>
    </source>
</evidence>
<comment type="pathway">
    <text evidence="7">Cell wall biogenesis; peptidoglycan biosynthesis.</text>
</comment>
<reference evidence="10" key="1">
    <citation type="journal article" date="2019" name="Int. J. Syst. Evol. Microbiol.">
        <title>The Global Catalogue of Microorganisms (GCM) 10K type strain sequencing project: providing services to taxonomists for standard genome sequencing and annotation.</title>
        <authorList>
            <consortium name="The Broad Institute Genomics Platform"/>
            <consortium name="The Broad Institute Genome Sequencing Center for Infectious Disease"/>
            <person name="Wu L."/>
            <person name="Ma J."/>
        </authorList>
    </citation>
    <scope>NUCLEOTIDE SEQUENCE [LARGE SCALE GENOMIC DNA]</scope>
    <source>
        <strain evidence="10">KCTC 42424</strain>
    </source>
</reference>
<dbReference type="HAMAP" id="MF_00258">
    <property type="entry name" value="Glu_racemase"/>
    <property type="match status" value="1"/>
</dbReference>
<dbReference type="InterPro" id="IPR015942">
    <property type="entry name" value="Asp/Glu/hydantoin_racemase"/>
</dbReference>